<keyword evidence="1" id="KW-0175">Coiled coil</keyword>
<feature type="compositionally biased region" description="Polar residues" evidence="2">
    <location>
        <begin position="1235"/>
        <end position="1245"/>
    </location>
</feature>
<feature type="compositionally biased region" description="Basic and acidic residues" evidence="2">
    <location>
        <begin position="559"/>
        <end position="570"/>
    </location>
</feature>
<feature type="coiled-coil region" evidence="1">
    <location>
        <begin position="902"/>
        <end position="936"/>
    </location>
</feature>
<feature type="region of interest" description="Disordered" evidence="2">
    <location>
        <begin position="545"/>
        <end position="571"/>
    </location>
</feature>
<evidence type="ECO:0000313" key="5">
    <source>
        <dbReference type="WBParaSite" id="HCON_00023610-00001"/>
    </source>
</evidence>
<dbReference type="InterPro" id="IPR040676">
    <property type="entry name" value="DUF5641"/>
</dbReference>
<proteinExistence type="predicted"/>
<sequence>MFASVDTTMNPGNINPKFFQSIRVQTFLNVKRTVAYVMRFIRVLARRVRNKQKVHAEPFMKLSALFENCREDDMSATLRGEEIALASKMLVRQHQLTNLTPDVVKMLHHLNLYKDEFGIWRCRGRLGNSALGDDAKFPMLILQKSWLSKLIINDYHSKGHPTINHTIALIRQHYWIPKLRSQVTVVIRRCVQCQRFNNLPFKYPEQSDLPSRRVLRSRPFDHVGLDYFGPLTIKREDGSTGKCYGCIITCLTTRLLHLDVASDLSTYAFIQMLRRFFARRGTPSTITSDNAPTFTLGDSVLQDCIKKVQNDPKIAKMVSNNEIRWKYITPFAPWQGGVYERLIRSVKLALFKFQGKSVPSHEELLTVLTEIEAMLNTRPLVYTESGPRENNTLRPIDFLQNNFEVPLFSNSSSEPSEDPAYLSTEERITLQSKAQVIEALKSSCEMPEKFWQTWQTEYLTSLRERHQREVGKQRGSSYVPKLGKVVLISDALQPRHSWKMGRIETLVSNPEGIVREAVVLLPSHRKMRRPLNLLVPLEIDEDFQNEVNTGKGPDDVETSEMRSNHTEEMGSRYNLRSNQRVNYAENFVGMARVRPHLTIALVLSLFTILCAAVPDGRPTLRGETSANFVRSLTIGIEVLHSNETVRETKLELSIPREFGGIRVLSHVTHHGRHERNDWKHGNNCMISTIEGVSIRVNKRAINIISIVPSLSFFKLQIFGHVTPPRNFSDPFSFYKKICREVKTGKFMSNSKILMRTSQKPTTRTLPLFRLASEEEEGDIKLLIDLTRKRVQDQKQIRTEIDMAAISLQRQKKIATTLVTQWNHHKDEDSFNSASAAEQMRLTSQLLRQAEVTKERILRMGTRYLIMDLWHEDMTEWGDVSGYQRQVWLERERDYAFGSRAIIELIKNQCEVLNIAIEDMKAMLQRQEKELTESDRLTSFQVQRILKKEIESLQEHLNHRADVDTLTKKVESQGLEIASIKSSLRTVEVVTAPTPVEQSEDTNQEVNPVETVEPDVREVEEKENYEDLELVDEDDDDENHFKRMVNEVTDEIVTIRNWSKDDEPAPKSRRVEYYEPLINSRIRIVQAKLRRMEEEVKTYPYRDRRDESLGIPLDRNCAFCDAIGIHFSDACPQFRDGRTRYEIIIQKKWCIHCLEGPERHRCRYRYRKCWYCQRIKGTVFEDLCPNDNGYHHRAVCDVPDMKPIAQSRIEETQRELFRLRNKMSGSHEGDHAEPGVTTTSRSTRYR</sequence>
<dbReference type="Pfam" id="PF17921">
    <property type="entry name" value="Integrase_H2C2"/>
    <property type="match status" value="1"/>
</dbReference>
<dbReference type="AlphaFoldDB" id="A0A7I4XX75"/>
<dbReference type="PANTHER" id="PTHR47331">
    <property type="entry name" value="PHD-TYPE DOMAIN-CONTAINING PROTEIN"/>
    <property type="match status" value="1"/>
</dbReference>
<dbReference type="WBParaSite" id="HCON_00023610-00001">
    <property type="protein sequence ID" value="HCON_00023610-00001"/>
    <property type="gene ID" value="HCON_00023610"/>
</dbReference>
<dbReference type="PROSITE" id="PS50994">
    <property type="entry name" value="INTEGRASE"/>
    <property type="match status" value="1"/>
</dbReference>
<dbReference type="InterPro" id="IPR001584">
    <property type="entry name" value="Integrase_cat-core"/>
</dbReference>
<feature type="region of interest" description="Disordered" evidence="2">
    <location>
        <begin position="1222"/>
        <end position="1245"/>
    </location>
</feature>
<dbReference type="GO" id="GO:0003676">
    <property type="term" value="F:nucleic acid binding"/>
    <property type="evidence" value="ECO:0007669"/>
    <property type="project" value="InterPro"/>
</dbReference>
<accession>A0A7I4XX75</accession>
<dbReference type="GO" id="GO:0015074">
    <property type="term" value="P:DNA integration"/>
    <property type="evidence" value="ECO:0007669"/>
    <property type="project" value="InterPro"/>
</dbReference>
<evidence type="ECO:0000256" key="2">
    <source>
        <dbReference type="SAM" id="MobiDB-lite"/>
    </source>
</evidence>
<dbReference type="InterPro" id="IPR012337">
    <property type="entry name" value="RNaseH-like_sf"/>
</dbReference>
<dbReference type="Pfam" id="PF18701">
    <property type="entry name" value="DUF5641"/>
    <property type="match status" value="1"/>
</dbReference>
<dbReference type="Proteomes" id="UP000025227">
    <property type="component" value="Unplaced"/>
</dbReference>
<dbReference type="InterPro" id="IPR041588">
    <property type="entry name" value="Integrase_H2C2"/>
</dbReference>
<dbReference type="Gene3D" id="3.30.420.10">
    <property type="entry name" value="Ribonuclease H-like superfamily/Ribonuclease H"/>
    <property type="match status" value="1"/>
</dbReference>
<organism evidence="4 5">
    <name type="scientific">Haemonchus contortus</name>
    <name type="common">Barber pole worm</name>
    <dbReference type="NCBI Taxonomy" id="6289"/>
    <lineage>
        <taxon>Eukaryota</taxon>
        <taxon>Metazoa</taxon>
        <taxon>Ecdysozoa</taxon>
        <taxon>Nematoda</taxon>
        <taxon>Chromadorea</taxon>
        <taxon>Rhabditida</taxon>
        <taxon>Rhabditina</taxon>
        <taxon>Rhabditomorpha</taxon>
        <taxon>Strongyloidea</taxon>
        <taxon>Trichostrongylidae</taxon>
        <taxon>Haemonchus</taxon>
    </lineage>
</organism>
<keyword evidence="4" id="KW-1185">Reference proteome</keyword>
<reference evidence="5" key="1">
    <citation type="submission" date="2020-12" db="UniProtKB">
        <authorList>
            <consortium name="WormBaseParasite"/>
        </authorList>
    </citation>
    <scope>IDENTIFICATION</scope>
    <source>
        <strain evidence="5">MHco3</strain>
    </source>
</reference>
<dbReference type="InterPro" id="IPR036397">
    <property type="entry name" value="RNaseH_sf"/>
</dbReference>
<name>A0A7I4XX75_HAECO</name>
<feature type="domain" description="Integrase catalytic" evidence="3">
    <location>
        <begin position="215"/>
        <end position="403"/>
    </location>
</feature>
<dbReference type="SUPFAM" id="SSF53098">
    <property type="entry name" value="Ribonuclease H-like"/>
    <property type="match status" value="1"/>
</dbReference>
<dbReference type="Gene3D" id="1.10.340.70">
    <property type="match status" value="1"/>
</dbReference>
<evidence type="ECO:0000313" key="4">
    <source>
        <dbReference type="Proteomes" id="UP000025227"/>
    </source>
</evidence>
<dbReference type="OrthoDB" id="5871302at2759"/>
<protein>
    <submittedName>
        <fullName evidence="5">Integrase catalytic domain-containing protein</fullName>
    </submittedName>
</protein>
<evidence type="ECO:0000259" key="3">
    <source>
        <dbReference type="PROSITE" id="PS50994"/>
    </source>
</evidence>
<dbReference type="OMA" id="FENCRED"/>
<evidence type="ECO:0000256" key="1">
    <source>
        <dbReference type="SAM" id="Coils"/>
    </source>
</evidence>